<dbReference type="PROSITE" id="PS01261">
    <property type="entry name" value="UPF0020"/>
    <property type="match status" value="1"/>
</dbReference>
<dbReference type="FunFam" id="3.30.2130.30:FF:000001">
    <property type="entry name" value="Ribosomal RNA large subunit methyltransferase K/L"/>
    <property type="match status" value="1"/>
</dbReference>
<dbReference type="EMBL" id="SZPU01000067">
    <property type="protein sequence ID" value="TKI63535.1"/>
    <property type="molecule type" value="Genomic_DNA"/>
</dbReference>
<dbReference type="Gene3D" id="3.40.50.150">
    <property type="entry name" value="Vaccinia Virus protein VP39"/>
    <property type="match status" value="1"/>
</dbReference>
<dbReference type="RefSeq" id="WP_107894062.1">
    <property type="nucleotide sequence ID" value="NZ_PYWM01000002.1"/>
</dbReference>
<dbReference type="PANTHER" id="PTHR47313:SF1">
    <property type="entry name" value="RIBOSOMAL RNA LARGE SUBUNIT METHYLTRANSFERASE K_L"/>
    <property type="match status" value="1"/>
</dbReference>
<dbReference type="Pfam" id="PF22020">
    <property type="entry name" value="RlmL_1st"/>
    <property type="match status" value="1"/>
</dbReference>
<keyword evidence="2 5" id="KW-0808">Transferase</keyword>
<dbReference type="InterPro" id="IPR029063">
    <property type="entry name" value="SAM-dependent_MTases_sf"/>
</dbReference>
<accession>A0A4U2YS11</accession>
<protein>
    <submittedName>
        <fullName evidence="5">Class I SAM-dependent RNA methyltransferase</fullName>
    </submittedName>
</protein>
<dbReference type="CDD" id="cd11715">
    <property type="entry name" value="THUMP_AdoMetMT"/>
    <property type="match status" value="1"/>
</dbReference>
<evidence type="ECO:0000313" key="5">
    <source>
        <dbReference type="EMBL" id="TKI63535.1"/>
    </source>
</evidence>
<dbReference type="Gene3D" id="3.30.2130.30">
    <property type="match status" value="1"/>
</dbReference>
<dbReference type="GO" id="GO:0008990">
    <property type="term" value="F:rRNA (guanine-N2-)-methyltransferase activity"/>
    <property type="evidence" value="ECO:0007669"/>
    <property type="project" value="TreeGrafter"/>
</dbReference>
<keyword evidence="1 5" id="KW-0489">Methyltransferase</keyword>
<dbReference type="Pfam" id="PF01170">
    <property type="entry name" value="UPF0020"/>
    <property type="match status" value="1"/>
</dbReference>
<evidence type="ECO:0000256" key="3">
    <source>
        <dbReference type="PROSITE-ProRule" id="PRU00529"/>
    </source>
</evidence>
<proteinExistence type="predicted"/>
<organism evidence="5 6">
    <name type="scientific">Lysinibacillus mangiferihumi</name>
    <dbReference type="NCBI Taxonomy" id="1130819"/>
    <lineage>
        <taxon>Bacteria</taxon>
        <taxon>Bacillati</taxon>
        <taxon>Bacillota</taxon>
        <taxon>Bacilli</taxon>
        <taxon>Bacillales</taxon>
        <taxon>Bacillaceae</taxon>
        <taxon>Lysinibacillus</taxon>
    </lineage>
</organism>
<keyword evidence="6" id="KW-1185">Reference proteome</keyword>
<dbReference type="AlphaFoldDB" id="A0A4U2YS11"/>
<reference evidence="5 6" key="1">
    <citation type="submission" date="2019-04" db="EMBL/GenBank/DDBJ databases">
        <title>Lysinibacillus genome sequencing.</title>
        <authorList>
            <person name="Dunlap C."/>
        </authorList>
    </citation>
    <scope>NUCLEOTIDE SEQUENCE [LARGE SCALE GENOMIC DNA]</scope>
    <source>
        <strain evidence="5 6">CCTCC AB 2010389</strain>
    </source>
</reference>
<dbReference type="InterPro" id="IPR004114">
    <property type="entry name" value="THUMP_dom"/>
</dbReference>
<dbReference type="SMART" id="SM00981">
    <property type="entry name" value="THUMP"/>
    <property type="match status" value="1"/>
</dbReference>
<dbReference type="InterPro" id="IPR000241">
    <property type="entry name" value="RlmKL-like_Mtase"/>
</dbReference>
<dbReference type="InterPro" id="IPR053943">
    <property type="entry name" value="RlmKL-like_Mtase_CS"/>
</dbReference>
<sequence length="378" mass="42488">MANYKLVATAAMGLEAIVAQEVQALGYTTTVENGKVYFEGDETAIARANLWLRVADRVKIVVGQFPAKSFEQLFESVKALPWEKYLPVDASFPVSGKSVKSKLFSVPDCQAITKKAIVERMKQHYKRLGFLDESGATYKIEVSILKDVATLTIDSSGAGLHKRGYRQAQGEAPLKETLAAALVQISKWNPNRPFVDPFCGSGTIALEAAMYGQNIAPGYNREFISESWPWMKAKIWDAVRDEADSIANYEQPLEIIGSDIDHRMVSIAQENALEAGFGDIITFKQMQARDFTTQLTDGVMIGNPPYGERIGDVEVVEQVIRDLGQVMKNYPTWSVYMLSSMKNFEELYGRQTTKKRKLFNGFIETNYYQYWGQKSKRD</sequence>
<dbReference type="InterPro" id="IPR054170">
    <property type="entry name" value="RlmL_1st"/>
</dbReference>
<evidence type="ECO:0000313" key="6">
    <source>
        <dbReference type="Proteomes" id="UP000308744"/>
    </source>
</evidence>
<evidence type="ECO:0000256" key="1">
    <source>
        <dbReference type="ARBA" id="ARBA00022603"/>
    </source>
</evidence>
<dbReference type="PROSITE" id="PS51165">
    <property type="entry name" value="THUMP"/>
    <property type="match status" value="1"/>
</dbReference>
<name>A0A4U2YS11_9BACI</name>
<comment type="caution">
    <text evidence="5">The sequence shown here is derived from an EMBL/GenBank/DDBJ whole genome shotgun (WGS) entry which is preliminary data.</text>
</comment>
<feature type="domain" description="THUMP" evidence="4">
    <location>
        <begin position="44"/>
        <end position="155"/>
    </location>
</feature>
<keyword evidence="3" id="KW-0694">RNA-binding</keyword>
<dbReference type="PANTHER" id="PTHR47313">
    <property type="entry name" value="RIBOSOMAL RNA LARGE SUBUNIT METHYLTRANSFERASE K/L"/>
    <property type="match status" value="1"/>
</dbReference>
<gene>
    <name evidence="5" type="ORF">FC756_17890</name>
</gene>
<evidence type="ECO:0000256" key="2">
    <source>
        <dbReference type="ARBA" id="ARBA00022679"/>
    </source>
</evidence>
<dbReference type="GO" id="GO:0003723">
    <property type="term" value="F:RNA binding"/>
    <property type="evidence" value="ECO:0007669"/>
    <property type="project" value="UniProtKB-UniRule"/>
</dbReference>
<evidence type="ECO:0000259" key="4">
    <source>
        <dbReference type="PROSITE" id="PS51165"/>
    </source>
</evidence>
<dbReference type="GO" id="GO:0070043">
    <property type="term" value="F:rRNA (guanine-N7-)-methyltransferase activity"/>
    <property type="evidence" value="ECO:0007669"/>
    <property type="project" value="TreeGrafter"/>
</dbReference>
<dbReference type="Proteomes" id="UP000308744">
    <property type="component" value="Unassembled WGS sequence"/>
</dbReference>
<dbReference type="Pfam" id="PF02926">
    <property type="entry name" value="THUMP"/>
    <property type="match status" value="1"/>
</dbReference>
<dbReference type="SUPFAM" id="SSF53335">
    <property type="entry name" value="S-adenosyl-L-methionine-dependent methyltransferases"/>
    <property type="match status" value="1"/>
</dbReference>